<dbReference type="PANTHER" id="PTHR34817:SF2">
    <property type="entry name" value="NUCLEOTIDYLTRANSFERASE"/>
    <property type="match status" value="1"/>
</dbReference>
<dbReference type="EMBL" id="AXNT01000005">
    <property type="protein sequence ID" value="KGM03758.1"/>
    <property type="molecule type" value="Genomic_DNA"/>
</dbReference>
<keyword evidence="2" id="KW-1185">Reference proteome</keyword>
<dbReference type="PANTHER" id="PTHR34817">
    <property type="entry name" value="NUCLEOTIDYLTRANSFERASE"/>
    <property type="match status" value="1"/>
</dbReference>
<dbReference type="Proteomes" id="UP000029833">
    <property type="component" value="Unassembled WGS sequence"/>
</dbReference>
<dbReference type="InterPro" id="IPR018775">
    <property type="entry name" value="RlaP"/>
</dbReference>
<sequence>MRQLPDTFAPDAVVRVDALLDAMVARHGVAIPLAVESGSRAWGFPSPDSDYDCRFVYVRSDEDYLSPWDVRDVLESAPDGVLDVNGWDLRKAVQLLVRGNATVPEWAGSPLVYRGDEAFRTDLLALCDRVADRARVATHYAHLGQTQWARFLTDDGRIPLKKLFYALRPALAVLWLREHPASAVPPMRLQDLVAQVRLASPVVRAVEDLVALKATTRELGVGAVPGPIRTLVERELRHEDWMSVRREPAAVAAAREDAAAFFRDAVRTYGSRRPLATAGR</sequence>
<dbReference type="STRING" id="1408250.Q760_13700"/>
<dbReference type="AlphaFoldDB" id="A0A0A0BC58"/>
<organism evidence="1 2">
    <name type="scientific">Cellulomonas cellasea DSM 20118</name>
    <dbReference type="NCBI Taxonomy" id="1408250"/>
    <lineage>
        <taxon>Bacteria</taxon>
        <taxon>Bacillati</taxon>
        <taxon>Actinomycetota</taxon>
        <taxon>Actinomycetes</taxon>
        <taxon>Micrococcales</taxon>
        <taxon>Cellulomonadaceae</taxon>
        <taxon>Cellulomonas</taxon>
    </lineage>
</organism>
<accession>A0A0A0BC58</accession>
<dbReference type="RefSeq" id="WP_246056315.1">
    <property type="nucleotide sequence ID" value="NZ_AXNT01000005.1"/>
</dbReference>
<evidence type="ECO:0000313" key="2">
    <source>
        <dbReference type="Proteomes" id="UP000029833"/>
    </source>
</evidence>
<dbReference type="GO" id="GO:0016740">
    <property type="term" value="F:transferase activity"/>
    <property type="evidence" value="ECO:0007669"/>
    <property type="project" value="UniProtKB-KW"/>
</dbReference>
<comment type="caution">
    <text evidence="1">The sequence shown here is derived from an EMBL/GenBank/DDBJ whole genome shotgun (WGS) entry which is preliminary data.</text>
</comment>
<name>A0A0A0BC58_9CELL</name>
<dbReference type="Pfam" id="PF10127">
    <property type="entry name" value="RlaP"/>
    <property type="match status" value="1"/>
</dbReference>
<keyword evidence="1" id="KW-0808">Transferase</keyword>
<proteinExistence type="predicted"/>
<reference evidence="1 2" key="1">
    <citation type="submission" date="2013-10" db="EMBL/GenBank/DDBJ databases">
        <authorList>
            <person name="Wang G."/>
            <person name="Zhuang W."/>
        </authorList>
    </citation>
    <scope>NUCLEOTIDE SEQUENCE [LARGE SCALE GENOMIC DNA]</scope>
    <source>
        <strain evidence="1 2">DSM 20118</strain>
    </source>
</reference>
<protein>
    <submittedName>
        <fullName evidence="1">Nucleotidyltransferase</fullName>
    </submittedName>
</protein>
<gene>
    <name evidence="1" type="ORF">Q760_13700</name>
</gene>
<evidence type="ECO:0000313" key="1">
    <source>
        <dbReference type="EMBL" id="KGM03758.1"/>
    </source>
</evidence>